<comment type="caution">
    <text evidence="3">The sequence shown here is derived from an EMBL/GenBank/DDBJ whole genome shotgun (WGS) entry which is preliminary data.</text>
</comment>
<feature type="region of interest" description="Disordered" evidence="1">
    <location>
        <begin position="1"/>
        <end position="42"/>
    </location>
</feature>
<sequence>SERKLSAPGSLDSPESLSAIPPVQSPSSSSVDEGSEGSSDDLKTADSLLQESNSRDQILNVADLQSPLFSIYLDFVKNYSKALETLRTRRRQNVQFEEFIMDMQSTLKANYKRYGLSDLLIMPIQRIPRYSLLLQALKKSTSRSHPDYQGLTSSIAIVDDIAMQVNEGQRHAENMEEFYNLLQRIKGEEHPEVEGREFVMMDKVVELYDSYKLRRWVYLVLFKDFLLCTKNYSSLLYFSLSSGGINEVRRLFQTPTSTSRKPTWGCTSTVELSNCLALRFVCLSEVLDKQEVIVGSSLILTEEVSRAFLFFIRESKTILNRKTPAIW</sequence>
<dbReference type="AlphaFoldDB" id="A0AA38LZA7"/>
<feature type="non-terminal residue" evidence="3">
    <location>
        <position position="327"/>
    </location>
</feature>
<protein>
    <recommendedName>
        <fullName evidence="2">DH domain-containing protein</fullName>
    </recommendedName>
</protein>
<dbReference type="PROSITE" id="PS50010">
    <property type="entry name" value="DH_2"/>
    <property type="match status" value="1"/>
</dbReference>
<accession>A0AA38LZA7</accession>
<dbReference type="GO" id="GO:0005085">
    <property type="term" value="F:guanyl-nucleotide exchange factor activity"/>
    <property type="evidence" value="ECO:0007669"/>
    <property type="project" value="InterPro"/>
</dbReference>
<proteinExistence type="predicted"/>
<reference evidence="3" key="1">
    <citation type="journal article" date="2023" name="G3 (Bethesda)">
        <title>Whole genome assemblies of Zophobas morio and Tenebrio molitor.</title>
        <authorList>
            <person name="Kaur S."/>
            <person name="Stinson S.A."/>
            <person name="diCenzo G.C."/>
        </authorList>
    </citation>
    <scope>NUCLEOTIDE SEQUENCE</scope>
    <source>
        <strain evidence="3">QUZm001</strain>
    </source>
</reference>
<evidence type="ECO:0000256" key="1">
    <source>
        <dbReference type="SAM" id="MobiDB-lite"/>
    </source>
</evidence>
<evidence type="ECO:0000259" key="2">
    <source>
        <dbReference type="PROSITE" id="PS50010"/>
    </source>
</evidence>
<dbReference type="GO" id="GO:0005737">
    <property type="term" value="C:cytoplasm"/>
    <property type="evidence" value="ECO:0007669"/>
    <property type="project" value="TreeGrafter"/>
</dbReference>
<dbReference type="Gene3D" id="1.20.900.10">
    <property type="entry name" value="Dbl homology (DH) domain"/>
    <property type="match status" value="1"/>
</dbReference>
<dbReference type="InterPro" id="IPR000219">
    <property type="entry name" value="DH_dom"/>
</dbReference>
<keyword evidence="4" id="KW-1185">Reference proteome</keyword>
<dbReference type="InterPro" id="IPR051092">
    <property type="entry name" value="FYVE_RhoGEF_PH"/>
</dbReference>
<dbReference type="SUPFAM" id="SSF48065">
    <property type="entry name" value="DBL homology domain (DH-domain)"/>
    <property type="match status" value="1"/>
</dbReference>
<name>A0AA38LZA7_9CUCU</name>
<dbReference type="Proteomes" id="UP001168821">
    <property type="component" value="Unassembled WGS sequence"/>
</dbReference>
<evidence type="ECO:0000313" key="3">
    <source>
        <dbReference type="EMBL" id="KAJ3619873.1"/>
    </source>
</evidence>
<dbReference type="EMBL" id="JALNTZ010002205">
    <property type="protein sequence ID" value="KAJ3619873.1"/>
    <property type="molecule type" value="Genomic_DNA"/>
</dbReference>
<organism evidence="3 4">
    <name type="scientific">Zophobas morio</name>
    <dbReference type="NCBI Taxonomy" id="2755281"/>
    <lineage>
        <taxon>Eukaryota</taxon>
        <taxon>Metazoa</taxon>
        <taxon>Ecdysozoa</taxon>
        <taxon>Arthropoda</taxon>
        <taxon>Hexapoda</taxon>
        <taxon>Insecta</taxon>
        <taxon>Pterygota</taxon>
        <taxon>Neoptera</taxon>
        <taxon>Endopterygota</taxon>
        <taxon>Coleoptera</taxon>
        <taxon>Polyphaga</taxon>
        <taxon>Cucujiformia</taxon>
        <taxon>Tenebrionidae</taxon>
        <taxon>Zophobas</taxon>
    </lineage>
</organism>
<dbReference type="PANTHER" id="PTHR12673:SF159">
    <property type="entry name" value="LD03170P"/>
    <property type="match status" value="1"/>
</dbReference>
<evidence type="ECO:0000313" key="4">
    <source>
        <dbReference type="Proteomes" id="UP001168821"/>
    </source>
</evidence>
<dbReference type="PANTHER" id="PTHR12673">
    <property type="entry name" value="FACIOGENITAL DYSPLASIA PROTEIN"/>
    <property type="match status" value="1"/>
</dbReference>
<dbReference type="SMART" id="SM00325">
    <property type="entry name" value="RhoGEF"/>
    <property type="match status" value="1"/>
</dbReference>
<feature type="domain" description="DH" evidence="2">
    <location>
        <begin position="42"/>
        <end position="168"/>
    </location>
</feature>
<dbReference type="InterPro" id="IPR035899">
    <property type="entry name" value="DBL_dom_sf"/>
</dbReference>
<gene>
    <name evidence="3" type="ORF">Zmor_008725</name>
</gene>
<dbReference type="Pfam" id="PF00621">
    <property type="entry name" value="RhoGEF"/>
    <property type="match status" value="1"/>
</dbReference>